<keyword evidence="16" id="KW-1185">Reference proteome</keyword>
<accession>A0A098G9H5</accession>
<dbReference type="CDD" id="cd01987">
    <property type="entry name" value="USP_KdpD-like"/>
    <property type="match status" value="1"/>
</dbReference>
<dbReference type="SUPFAM" id="SSF52402">
    <property type="entry name" value="Adenine nucleotide alpha hydrolases-like"/>
    <property type="match status" value="1"/>
</dbReference>
<dbReference type="GO" id="GO:0005737">
    <property type="term" value="C:cytoplasm"/>
    <property type="evidence" value="ECO:0007669"/>
    <property type="project" value="UniProtKB-ARBA"/>
</dbReference>
<evidence type="ECO:0000256" key="10">
    <source>
        <dbReference type="ARBA" id="ARBA00022989"/>
    </source>
</evidence>
<dbReference type="InterPro" id="IPR038318">
    <property type="entry name" value="KdpD_sf"/>
</dbReference>
<dbReference type="InterPro" id="IPR027417">
    <property type="entry name" value="P-loop_NTPase"/>
</dbReference>
<dbReference type="Gene3D" id="3.30.450.40">
    <property type="match status" value="1"/>
</dbReference>
<dbReference type="InterPro" id="IPR003852">
    <property type="entry name" value="Sig_transdc_His_kinase_KdpD_N"/>
</dbReference>
<dbReference type="Pfam" id="PF13492">
    <property type="entry name" value="GAF_3"/>
    <property type="match status" value="1"/>
</dbReference>
<keyword evidence="6 13" id="KW-0812">Transmembrane</keyword>
<dbReference type="Gene3D" id="1.20.120.620">
    <property type="entry name" value="Backbone structure of the membrane domain of e. Coli histidine kinase receptor kdpd"/>
    <property type="match status" value="1"/>
</dbReference>
<protein>
    <recommendedName>
        <fullName evidence="3">histidine kinase</fullName>
        <ecNumber evidence="3">2.7.13.3</ecNumber>
    </recommendedName>
</protein>
<feature type="domain" description="Histidine kinase" evidence="14">
    <location>
        <begin position="669"/>
        <end position="884"/>
    </location>
</feature>
<evidence type="ECO:0000256" key="8">
    <source>
        <dbReference type="ARBA" id="ARBA00022777"/>
    </source>
</evidence>
<dbReference type="Gene3D" id="1.10.287.130">
    <property type="match status" value="1"/>
</dbReference>
<dbReference type="InterPro" id="IPR005467">
    <property type="entry name" value="His_kinase_dom"/>
</dbReference>
<evidence type="ECO:0000256" key="3">
    <source>
        <dbReference type="ARBA" id="ARBA00012438"/>
    </source>
</evidence>
<evidence type="ECO:0000256" key="7">
    <source>
        <dbReference type="ARBA" id="ARBA00022741"/>
    </source>
</evidence>
<dbReference type="Gene3D" id="3.30.565.10">
    <property type="entry name" value="Histidine kinase-like ATPase, C-terminal domain"/>
    <property type="match status" value="1"/>
</dbReference>
<dbReference type="InterPro" id="IPR036097">
    <property type="entry name" value="HisK_dim/P_sf"/>
</dbReference>
<evidence type="ECO:0000256" key="11">
    <source>
        <dbReference type="ARBA" id="ARBA00023012"/>
    </source>
</evidence>
<dbReference type="Pfam" id="PF13493">
    <property type="entry name" value="DUF4118"/>
    <property type="match status" value="1"/>
</dbReference>
<dbReference type="EC" id="2.7.13.3" evidence="3"/>
<dbReference type="GO" id="GO:0005524">
    <property type="term" value="F:ATP binding"/>
    <property type="evidence" value="ECO:0007669"/>
    <property type="project" value="UniProtKB-KW"/>
</dbReference>
<dbReference type="SMART" id="SM00387">
    <property type="entry name" value="HATPase_c"/>
    <property type="match status" value="1"/>
</dbReference>
<dbReference type="PANTHER" id="PTHR45569">
    <property type="entry name" value="SENSOR PROTEIN KDPD"/>
    <property type="match status" value="1"/>
</dbReference>
<dbReference type="Proteomes" id="UP000032430">
    <property type="component" value="Chromosome I"/>
</dbReference>
<name>A0A098G9H5_9GAMM</name>
<evidence type="ECO:0000256" key="13">
    <source>
        <dbReference type="SAM" id="Phobius"/>
    </source>
</evidence>
<organism evidence="15 16">
    <name type="scientific">Legionella fallonii LLAP-10</name>
    <dbReference type="NCBI Taxonomy" id="1212491"/>
    <lineage>
        <taxon>Bacteria</taxon>
        <taxon>Pseudomonadati</taxon>
        <taxon>Pseudomonadota</taxon>
        <taxon>Gammaproteobacteria</taxon>
        <taxon>Legionellales</taxon>
        <taxon>Legionellaceae</taxon>
        <taxon>Legionella</taxon>
    </lineage>
</organism>
<feature type="transmembrane region" description="Helical" evidence="13">
    <location>
        <begin position="472"/>
        <end position="495"/>
    </location>
</feature>
<feature type="transmembrane region" description="Helical" evidence="13">
    <location>
        <begin position="422"/>
        <end position="439"/>
    </location>
</feature>
<dbReference type="PRINTS" id="PR00344">
    <property type="entry name" value="BCTRLSENSOR"/>
</dbReference>
<evidence type="ECO:0000256" key="1">
    <source>
        <dbReference type="ARBA" id="ARBA00000085"/>
    </source>
</evidence>
<dbReference type="InterPro" id="IPR025201">
    <property type="entry name" value="KdpD_TM"/>
</dbReference>
<dbReference type="Pfam" id="PF02518">
    <property type="entry name" value="HATPase_c"/>
    <property type="match status" value="1"/>
</dbReference>
<evidence type="ECO:0000256" key="9">
    <source>
        <dbReference type="ARBA" id="ARBA00022840"/>
    </source>
</evidence>
<dbReference type="HOGENOM" id="CLU_000445_113_1_6"/>
<evidence type="ECO:0000313" key="16">
    <source>
        <dbReference type="Proteomes" id="UP000032430"/>
    </source>
</evidence>
<dbReference type="AlphaFoldDB" id="A0A098G9H5"/>
<comment type="subcellular location">
    <subcellularLocation>
        <location evidence="2">Membrane</location>
        <topology evidence="2">Multi-pass membrane protein</topology>
    </subcellularLocation>
</comment>
<evidence type="ECO:0000256" key="2">
    <source>
        <dbReference type="ARBA" id="ARBA00004141"/>
    </source>
</evidence>
<feature type="transmembrane region" description="Helical" evidence="13">
    <location>
        <begin position="394"/>
        <end position="416"/>
    </location>
</feature>
<dbReference type="GO" id="GO:0005886">
    <property type="term" value="C:plasma membrane"/>
    <property type="evidence" value="ECO:0007669"/>
    <property type="project" value="TreeGrafter"/>
</dbReference>
<keyword evidence="9" id="KW-0067">ATP-binding</keyword>
<evidence type="ECO:0000256" key="5">
    <source>
        <dbReference type="ARBA" id="ARBA00022679"/>
    </source>
</evidence>
<dbReference type="FunFam" id="3.40.50.300:FF:000483">
    <property type="entry name" value="Sensor histidine kinase KdpD"/>
    <property type="match status" value="1"/>
</dbReference>
<keyword evidence="10 13" id="KW-1133">Transmembrane helix</keyword>
<evidence type="ECO:0000256" key="6">
    <source>
        <dbReference type="ARBA" id="ARBA00022692"/>
    </source>
</evidence>
<dbReference type="CDD" id="cd00082">
    <property type="entry name" value="HisKA"/>
    <property type="match status" value="1"/>
</dbReference>
<dbReference type="SUPFAM" id="SSF47384">
    <property type="entry name" value="Homodimeric domain of signal transducing histidine kinase"/>
    <property type="match status" value="1"/>
</dbReference>
<dbReference type="STRING" id="1212491.LFA_2760"/>
<keyword evidence="12 13" id="KW-0472">Membrane</keyword>
<dbReference type="InterPro" id="IPR004358">
    <property type="entry name" value="Sig_transdc_His_kin-like_C"/>
</dbReference>
<dbReference type="InterPro" id="IPR029016">
    <property type="entry name" value="GAF-like_dom_sf"/>
</dbReference>
<dbReference type="GO" id="GO:0000155">
    <property type="term" value="F:phosphorelay sensor kinase activity"/>
    <property type="evidence" value="ECO:0007669"/>
    <property type="project" value="InterPro"/>
</dbReference>
<dbReference type="KEGG" id="lfa:LFA_2760"/>
<dbReference type="SMART" id="SM00388">
    <property type="entry name" value="HisKA"/>
    <property type="match status" value="1"/>
</dbReference>
<evidence type="ECO:0000259" key="14">
    <source>
        <dbReference type="PROSITE" id="PS50109"/>
    </source>
</evidence>
<dbReference type="Pfam" id="PF00512">
    <property type="entry name" value="HisKA"/>
    <property type="match status" value="1"/>
</dbReference>
<keyword evidence="5" id="KW-0808">Transferase</keyword>
<dbReference type="PROSITE" id="PS50109">
    <property type="entry name" value="HIS_KIN"/>
    <property type="match status" value="1"/>
</dbReference>
<dbReference type="InterPro" id="IPR036890">
    <property type="entry name" value="HATPase_C_sf"/>
</dbReference>
<gene>
    <name evidence="15" type="ORF">LFA_2760</name>
</gene>
<dbReference type="CDD" id="cd00075">
    <property type="entry name" value="HATPase"/>
    <property type="match status" value="1"/>
</dbReference>
<dbReference type="SUPFAM" id="SSF55781">
    <property type="entry name" value="GAF domain-like"/>
    <property type="match status" value="1"/>
</dbReference>
<feature type="transmembrane region" description="Helical" evidence="13">
    <location>
        <begin position="446"/>
        <end position="466"/>
    </location>
</feature>
<dbReference type="InterPro" id="IPR052023">
    <property type="entry name" value="Histidine_kinase_KdpD"/>
</dbReference>
<keyword evidence="7" id="KW-0547">Nucleotide-binding</keyword>
<dbReference type="InterPro" id="IPR003661">
    <property type="entry name" value="HisK_dim/P_dom"/>
</dbReference>
<evidence type="ECO:0000256" key="12">
    <source>
        <dbReference type="ARBA" id="ARBA00023136"/>
    </source>
</evidence>
<keyword evidence="8" id="KW-0418">Kinase</keyword>
<keyword evidence="11" id="KW-0902">Two-component regulatory system</keyword>
<dbReference type="InterPro" id="IPR003594">
    <property type="entry name" value="HATPase_dom"/>
</dbReference>
<reference evidence="16" key="1">
    <citation type="submission" date="2014-09" db="EMBL/GenBank/DDBJ databases">
        <authorList>
            <person name="Gomez-Valero L."/>
        </authorList>
    </citation>
    <scope>NUCLEOTIDE SEQUENCE [LARGE SCALE GENOMIC DNA]</scope>
    <source>
        <strain evidence="16">ATCC700992</strain>
    </source>
</reference>
<dbReference type="Gene3D" id="3.40.50.300">
    <property type="entry name" value="P-loop containing nucleotide triphosphate hydrolases"/>
    <property type="match status" value="1"/>
</dbReference>
<dbReference type="SUPFAM" id="SSF55874">
    <property type="entry name" value="ATPase domain of HSP90 chaperone/DNA topoisomerase II/histidine kinase"/>
    <property type="match status" value="1"/>
</dbReference>
<comment type="catalytic activity">
    <reaction evidence="1">
        <text>ATP + protein L-histidine = ADP + protein N-phospho-L-histidine.</text>
        <dbReference type="EC" id="2.7.13.3"/>
    </reaction>
</comment>
<dbReference type="RefSeq" id="WP_045096510.1">
    <property type="nucleotide sequence ID" value="NZ_LN614827.1"/>
</dbReference>
<dbReference type="PANTHER" id="PTHR45569:SF1">
    <property type="entry name" value="SENSOR PROTEIN KDPD"/>
    <property type="match status" value="1"/>
</dbReference>
<dbReference type="Pfam" id="PF02702">
    <property type="entry name" value="KdpD"/>
    <property type="match status" value="1"/>
</dbReference>
<dbReference type="InterPro" id="IPR014729">
    <property type="entry name" value="Rossmann-like_a/b/a_fold"/>
</dbReference>
<keyword evidence="4" id="KW-0597">Phosphoprotein</keyword>
<dbReference type="Gene3D" id="3.40.50.620">
    <property type="entry name" value="HUPs"/>
    <property type="match status" value="1"/>
</dbReference>
<proteinExistence type="predicted"/>
<dbReference type="InterPro" id="IPR003018">
    <property type="entry name" value="GAF"/>
</dbReference>
<dbReference type="OrthoDB" id="9806130at2"/>
<evidence type="ECO:0000256" key="4">
    <source>
        <dbReference type="ARBA" id="ARBA00022553"/>
    </source>
</evidence>
<evidence type="ECO:0000313" key="15">
    <source>
        <dbReference type="EMBL" id="CEG58125.1"/>
    </source>
</evidence>
<dbReference type="EMBL" id="LN614827">
    <property type="protein sequence ID" value="CEG58125.1"/>
    <property type="molecule type" value="Genomic_DNA"/>
</dbReference>
<sequence length="891" mass="100869">MGESRPDPEKILRKVHDEERRERQGKLKIYLGAAPGVGKTYEMLRDAFAERNKGLDVVIGVVESHGREEIKHMMMDFEVLPRQVIYYHENKLEDFDIDAALKRNPGLILIDEMAHTNAPGQRHSKRWQDIKELLDRGVNVYTTLNVQHIESLNDDVAQIIQAPIKETVPDFMIDRADTIELVDIPPEDLLKRLHEGKVYFAQQAEIAAENFFRIGNLIALRALALRVTAERVGAEVISYRHDKHITKIWPTKEKILVCVGPGNESLKLIRAARRMATNLHATWMAVYVDIPRLRSSEEIKNKAIQNLRFAQQLGAETRFLSGTDIVKEIMNFAHEQNVTQIMVWKTIRTRPRDLFFRHLADEIVRYSGEIDVFIMTGTREQTKLAKEFRTEPEVFWSTYVSAISIVAVATLINSLLSPYVPMLNLIMVYLLSIIIVSLYGQQGPSLVASLLSVLAFDFFFVSPTYSFAVSDLAYIFTFVIMFFMAQVVSSLTIMIQRQAEAARFSEQQASALYKLTRDLASTRGTDKLLETGLHFISQQFANKVVIFFAENGHLVFRDKAHNYEPPSLKEQSIAQWVYDLGQPAGLGTNTLSSAEALYLPLTGAENSIGVLRLGPIKQKRLLTPEQMHLLEACTSHLALAIEAERTHEQKGKSALSRDKNFMDNALLRSIAHQLRAPLAAIMVAANNQIELANKLSTNKIRSLGKDIYFESEQLSRLINNFLQITYLESRAARVNKQLNSLNDTLNTVLELSRLKLGGRTININIPDDFPVLYYDNALIQDVLINLIDNVVQLTPKDYPLDITAVQKDALVEISVEDNGAGIMPDEMHKVFEKFYRGRMITSERGLGLGLTICHRIIKAHGGTIWAENRKQGGAAFRFTLPLKINHDLPEV</sequence>